<reference evidence="2 3" key="1">
    <citation type="submission" date="2019-01" db="EMBL/GenBank/DDBJ databases">
        <title>Intercellular communication is required for trap formation in the nematode-trapping fungus Duddingtonia flagrans.</title>
        <authorList>
            <person name="Youssar L."/>
            <person name="Wernet V."/>
            <person name="Hensel N."/>
            <person name="Hildebrandt H.-G."/>
            <person name="Fischer R."/>
        </authorList>
    </citation>
    <scope>NUCLEOTIDE SEQUENCE [LARGE SCALE GENOMIC DNA]</scope>
    <source>
        <strain evidence="2 3">CBS H-5679</strain>
    </source>
</reference>
<name>A0A437AB94_ARTFL</name>
<protein>
    <submittedName>
        <fullName evidence="2">Uncharacterized protein</fullName>
    </submittedName>
</protein>
<accession>A0A437AB94</accession>
<dbReference type="AlphaFoldDB" id="A0A437AB94"/>
<gene>
    <name evidence="2" type="ORF">DFL_002715</name>
</gene>
<evidence type="ECO:0000313" key="3">
    <source>
        <dbReference type="Proteomes" id="UP000283090"/>
    </source>
</evidence>
<dbReference type="Proteomes" id="UP000283090">
    <property type="component" value="Unassembled WGS sequence"/>
</dbReference>
<dbReference type="EMBL" id="SAEB01000003">
    <property type="protein sequence ID" value="RVD88533.1"/>
    <property type="molecule type" value="Genomic_DNA"/>
</dbReference>
<evidence type="ECO:0000256" key="1">
    <source>
        <dbReference type="SAM" id="SignalP"/>
    </source>
</evidence>
<keyword evidence="1" id="KW-0732">Signal</keyword>
<comment type="caution">
    <text evidence="2">The sequence shown here is derived from an EMBL/GenBank/DDBJ whole genome shotgun (WGS) entry which is preliminary data.</text>
</comment>
<sequence>MRLSLCLIPLAALVSSTFATPGPEVTPLADLKKRGFAGPGGCPSTYISAISTLIPSQILKCTGTKAVSITLDCGLKNGCTKMKLFTVQGTRGAALSGKPLPHPTTTYRNCVSSTTKYFCKGNPTPVN</sequence>
<feature type="signal peptide" evidence="1">
    <location>
        <begin position="1"/>
        <end position="19"/>
    </location>
</feature>
<dbReference type="RefSeq" id="XP_067494077.1">
    <property type="nucleotide sequence ID" value="XM_067631542.1"/>
</dbReference>
<feature type="chain" id="PRO_5019508192" evidence="1">
    <location>
        <begin position="20"/>
        <end position="127"/>
    </location>
</feature>
<dbReference type="GeneID" id="93585026"/>
<proteinExistence type="predicted"/>
<keyword evidence="3" id="KW-1185">Reference proteome</keyword>
<dbReference type="VEuPathDB" id="FungiDB:DFL_002715"/>
<evidence type="ECO:0000313" key="2">
    <source>
        <dbReference type="EMBL" id="RVD88533.1"/>
    </source>
</evidence>
<organism evidence="2 3">
    <name type="scientific">Arthrobotrys flagrans</name>
    <name type="common">Nematode-trapping fungus</name>
    <name type="synonym">Trichothecium flagrans</name>
    <dbReference type="NCBI Taxonomy" id="97331"/>
    <lineage>
        <taxon>Eukaryota</taxon>
        <taxon>Fungi</taxon>
        <taxon>Dikarya</taxon>
        <taxon>Ascomycota</taxon>
        <taxon>Pezizomycotina</taxon>
        <taxon>Orbiliomycetes</taxon>
        <taxon>Orbiliales</taxon>
        <taxon>Orbiliaceae</taxon>
        <taxon>Arthrobotrys</taxon>
    </lineage>
</organism>